<keyword evidence="6 10" id="KW-0472">Membrane</keyword>
<evidence type="ECO:0000256" key="7">
    <source>
        <dbReference type="ARBA" id="ARBA00023224"/>
    </source>
</evidence>
<dbReference type="EMBL" id="CP020472">
    <property type="protein sequence ID" value="ARD20495.1"/>
    <property type="molecule type" value="Genomic_DNA"/>
</dbReference>
<organism evidence="13 14">
    <name type="scientific">Shewanella japonica</name>
    <dbReference type="NCBI Taxonomy" id="93973"/>
    <lineage>
        <taxon>Bacteria</taxon>
        <taxon>Pseudomonadati</taxon>
        <taxon>Pseudomonadota</taxon>
        <taxon>Gammaproteobacteria</taxon>
        <taxon>Alteromonadales</taxon>
        <taxon>Shewanellaceae</taxon>
        <taxon>Shewanella</taxon>
    </lineage>
</organism>
<evidence type="ECO:0000313" key="14">
    <source>
        <dbReference type="Proteomes" id="UP000191820"/>
    </source>
</evidence>
<keyword evidence="2" id="KW-1003">Cell membrane</keyword>
<dbReference type="CDD" id="cd06225">
    <property type="entry name" value="HAMP"/>
    <property type="match status" value="1"/>
</dbReference>
<dbReference type="SUPFAM" id="SSF58104">
    <property type="entry name" value="Methyl-accepting chemotaxis protein (MCP) signaling domain"/>
    <property type="match status" value="1"/>
</dbReference>
<evidence type="ECO:0000259" key="11">
    <source>
        <dbReference type="PROSITE" id="PS50111"/>
    </source>
</evidence>
<dbReference type="PROSITE" id="PS50885">
    <property type="entry name" value="HAMP"/>
    <property type="match status" value="1"/>
</dbReference>
<dbReference type="Proteomes" id="UP000191820">
    <property type="component" value="Chromosome"/>
</dbReference>
<dbReference type="Gene3D" id="3.30.450.20">
    <property type="entry name" value="PAS domain"/>
    <property type="match status" value="2"/>
</dbReference>
<gene>
    <name evidence="13" type="ORF">SJ2017_0146</name>
</gene>
<comment type="subcellular location">
    <subcellularLocation>
        <location evidence="1">Cell membrane</location>
        <topology evidence="1">Multi-pass membrane protein</topology>
    </subcellularLocation>
</comment>
<evidence type="ECO:0000259" key="12">
    <source>
        <dbReference type="PROSITE" id="PS50885"/>
    </source>
</evidence>
<evidence type="ECO:0000256" key="6">
    <source>
        <dbReference type="ARBA" id="ARBA00023136"/>
    </source>
</evidence>
<keyword evidence="4 10" id="KW-0812">Transmembrane</keyword>
<dbReference type="CDD" id="cd12912">
    <property type="entry name" value="PDC2_MCP_like"/>
    <property type="match status" value="1"/>
</dbReference>
<feature type="domain" description="Methyl-accepting transducer" evidence="11">
    <location>
        <begin position="352"/>
        <end position="588"/>
    </location>
</feature>
<dbReference type="PANTHER" id="PTHR32089">
    <property type="entry name" value="METHYL-ACCEPTING CHEMOTAXIS PROTEIN MCPB"/>
    <property type="match status" value="1"/>
</dbReference>
<evidence type="ECO:0000256" key="3">
    <source>
        <dbReference type="ARBA" id="ARBA00022500"/>
    </source>
</evidence>
<keyword evidence="7 9" id="KW-0807">Transducer</keyword>
<dbReference type="RefSeq" id="WP_080914573.1">
    <property type="nucleotide sequence ID" value="NZ_CP020472.1"/>
</dbReference>
<dbReference type="SUPFAM" id="SSF103190">
    <property type="entry name" value="Sensory domain-like"/>
    <property type="match status" value="1"/>
</dbReference>
<reference evidence="13 14" key="1">
    <citation type="submission" date="2017-03" db="EMBL/GenBank/DDBJ databases">
        <title>Genome sequencing of Shewanella japonica KCTC 22435.</title>
        <authorList>
            <person name="Kim K.M."/>
        </authorList>
    </citation>
    <scope>NUCLEOTIDE SEQUENCE [LARGE SCALE GENOMIC DNA]</scope>
    <source>
        <strain evidence="13 14">KCTC 22435</strain>
    </source>
</reference>
<feature type="domain" description="HAMP" evidence="12">
    <location>
        <begin position="293"/>
        <end position="347"/>
    </location>
</feature>
<keyword evidence="5 10" id="KW-1133">Transmembrane helix</keyword>
<evidence type="ECO:0000256" key="8">
    <source>
        <dbReference type="ARBA" id="ARBA00029447"/>
    </source>
</evidence>
<dbReference type="CDD" id="cd12913">
    <property type="entry name" value="PDC1_MCP_like"/>
    <property type="match status" value="1"/>
</dbReference>
<proteinExistence type="inferred from homology"/>
<dbReference type="InterPro" id="IPR033479">
    <property type="entry name" value="dCache_1"/>
</dbReference>
<dbReference type="Pfam" id="PF02743">
    <property type="entry name" value="dCache_1"/>
    <property type="match status" value="1"/>
</dbReference>
<dbReference type="InterPro" id="IPR004090">
    <property type="entry name" value="Chemotax_Me-accpt_rcpt"/>
</dbReference>
<accession>A0ABN4Y8R2</accession>
<dbReference type="Pfam" id="PF00015">
    <property type="entry name" value="MCPsignal"/>
    <property type="match status" value="1"/>
</dbReference>
<evidence type="ECO:0000256" key="10">
    <source>
        <dbReference type="SAM" id="Phobius"/>
    </source>
</evidence>
<evidence type="ECO:0000256" key="1">
    <source>
        <dbReference type="ARBA" id="ARBA00004651"/>
    </source>
</evidence>
<dbReference type="InterPro" id="IPR029151">
    <property type="entry name" value="Sensor-like_sf"/>
</dbReference>
<dbReference type="SMART" id="SM00283">
    <property type="entry name" value="MA"/>
    <property type="match status" value="1"/>
</dbReference>
<dbReference type="Gene3D" id="1.10.287.950">
    <property type="entry name" value="Methyl-accepting chemotaxis protein"/>
    <property type="match status" value="1"/>
</dbReference>
<dbReference type="CDD" id="cd11386">
    <property type="entry name" value="MCP_signal"/>
    <property type="match status" value="1"/>
</dbReference>
<dbReference type="PRINTS" id="PR00260">
    <property type="entry name" value="CHEMTRNSDUCR"/>
</dbReference>
<dbReference type="Pfam" id="PF00672">
    <property type="entry name" value="HAMP"/>
    <property type="match status" value="1"/>
</dbReference>
<dbReference type="InterPro" id="IPR004089">
    <property type="entry name" value="MCPsignal_dom"/>
</dbReference>
<dbReference type="PANTHER" id="PTHR32089:SF117">
    <property type="entry name" value="METHYL ACCEPTING SENSORY TRANSDUCER WITH CACHE_1 SMALL MOLECULE BINDING DOMAIN"/>
    <property type="match status" value="1"/>
</dbReference>
<sequence>MKSNSLKLKIIFPVLIALSVVIALLSWQSYSSQKTMLLTSNLEQVQRLSSQQTERISDWLSSKKDILNALKSRINQGDDIHVLQQALDSGRFESTYFGKDTGEMIDADTSIDNTGYDPRTRPWYQQAMTSQAMILTKPYVDFPTKKVVITLAEKIHNGVIASDVNINDLVDDVNRMTLPSNGFAIMMHIDGTVIAYKDASKAMGHIRDIDNQLDLNVLQQQRRSDQLIPIHFELEGRDKLVWVEDIPQTDWELIVLLDQATLEAPLASLLVKQLGLAALVLLASMAVISWLMTKLLLPLGRVSNALFKIADGNGDLTQRIDVESKDEVGVLADSFNRFVSSQHLLISQIRQVAHQLDQNADNSLVNSRHAEKEIQIQQQEVTMVATAVTQMASATHEIASSAENTATAAQQSSSSSLQGQSLVDNTRQSIHLLANEVTQATDVISELSRHANAISSILSTIQGIAEQTNLLALNAAIEAARAGEQGRGFAVVADEVRVLSRRTQDSAQEIYETIETLQTTTSNAVELMQSSQALATNSVEDANEANKAIEEITQAAALISDMASQIATAAEEQTQVTNEITQNTVAIKDVTDEIAQASVTAHQEAQQLKGQAKALNDLVATFIL</sequence>
<evidence type="ECO:0000256" key="2">
    <source>
        <dbReference type="ARBA" id="ARBA00022475"/>
    </source>
</evidence>
<protein>
    <submittedName>
        <fullName evidence="13">Chemotaxis protein</fullName>
    </submittedName>
</protein>
<evidence type="ECO:0000313" key="13">
    <source>
        <dbReference type="EMBL" id="ARD20495.1"/>
    </source>
</evidence>
<evidence type="ECO:0000256" key="9">
    <source>
        <dbReference type="PROSITE-ProRule" id="PRU00284"/>
    </source>
</evidence>
<dbReference type="SMART" id="SM00304">
    <property type="entry name" value="HAMP"/>
    <property type="match status" value="1"/>
</dbReference>
<evidence type="ECO:0000256" key="4">
    <source>
        <dbReference type="ARBA" id="ARBA00022692"/>
    </source>
</evidence>
<keyword evidence="3" id="KW-0145">Chemotaxis</keyword>
<comment type="similarity">
    <text evidence="8">Belongs to the methyl-accepting chemotaxis (MCP) protein family.</text>
</comment>
<dbReference type="InterPro" id="IPR003660">
    <property type="entry name" value="HAMP_dom"/>
</dbReference>
<name>A0ABN4Y8R2_9GAMM</name>
<feature type="transmembrane region" description="Helical" evidence="10">
    <location>
        <begin position="274"/>
        <end position="297"/>
    </location>
</feature>
<dbReference type="PROSITE" id="PS50111">
    <property type="entry name" value="CHEMOTAXIS_TRANSDUC_2"/>
    <property type="match status" value="1"/>
</dbReference>
<evidence type="ECO:0000256" key="5">
    <source>
        <dbReference type="ARBA" id="ARBA00022989"/>
    </source>
</evidence>
<keyword evidence="14" id="KW-1185">Reference proteome</keyword>